<evidence type="ECO:0000313" key="2">
    <source>
        <dbReference type="EMBL" id="GJD95306.1"/>
    </source>
</evidence>
<proteinExistence type="predicted"/>
<evidence type="ECO:0000256" key="1">
    <source>
        <dbReference type="ARBA" id="ARBA00022679"/>
    </source>
</evidence>
<gene>
    <name evidence="2" type="ORF">OCOJLMKI_2518</name>
</gene>
<evidence type="ECO:0000313" key="3">
    <source>
        <dbReference type="Proteomes" id="UP001055125"/>
    </source>
</evidence>
<dbReference type="PANTHER" id="PTHR46401">
    <property type="entry name" value="GLYCOSYLTRANSFERASE WBBK-RELATED"/>
    <property type="match status" value="1"/>
</dbReference>
<dbReference type="Pfam" id="PF13692">
    <property type="entry name" value="Glyco_trans_1_4"/>
    <property type="match status" value="1"/>
</dbReference>
<dbReference type="RefSeq" id="WP_238244449.1">
    <property type="nucleotide sequence ID" value="NZ_BPQP01000035.1"/>
</dbReference>
<organism evidence="2 3">
    <name type="scientific">Methylobacterium iners</name>
    <dbReference type="NCBI Taxonomy" id="418707"/>
    <lineage>
        <taxon>Bacteria</taxon>
        <taxon>Pseudomonadati</taxon>
        <taxon>Pseudomonadota</taxon>
        <taxon>Alphaproteobacteria</taxon>
        <taxon>Hyphomicrobiales</taxon>
        <taxon>Methylobacteriaceae</taxon>
        <taxon>Methylobacterium</taxon>
    </lineage>
</organism>
<dbReference type="PANTHER" id="PTHR46401:SF2">
    <property type="entry name" value="GLYCOSYLTRANSFERASE WBBK-RELATED"/>
    <property type="match status" value="1"/>
</dbReference>
<reference evidence="2" key="2">
    <citation type="submission" date="2021-08" db="EMBL/GenBank/DDBJ databases">
        <authorList>
            <person name="Tani A."/>
            <person name="Ola A."/>
            <person name="Ogura Y."/>
            <person name="Katsura K."/>
            <person name="Hayashi T."/>
        </authorList>
    </citation>
    <scope>NUCLEOTIDE SEQUENCE</scope>
    <source>
        <strain evidence="2">DSM 19015</strain>
    </source>
</reference>
<dbReference type="SUPFAM" id="SSF53756">
    <property type="entry name" value="UDP-Glycosyltransferase/glycogen phosphorylase"/>
    <property type="match status" value="1"/>
</dbReference>
<dbReference type="EMBL" id="BPQP01000035">
    <property type="protein sequence ID" value="GJD95306.1"/>
    <property type="molecule type" value="Genomic_DNA"/>
</dbReference>
<evidence type="ECO:0008006" key="4">
    <source>
        <dbReference type="Google" id="ProtNLM"/>
    </source>
</evidence>
<keyword evidence="1" id="KW-0808">Transferase</keyword>
<dbReference type="Gene3D" id="3.40.50.2000">
    <property type="entry name" value="Glycogen Phosphorylase B"/>
    <property type="match status" value="1"/>
</dbReference>
<protein>
    <recommendedName>
        <fullName evidence="4">Glycosyl transferase family 1</fullName>
    </recommendedName>
</protein>
<sequence>MTAGVRRVYLDQTHLRGHVTGLERVALDLFREENLQPHAVRPVRSGSLLRMIVAQQLGLPARCLVDRSAFVLFPGFPPGPLSLALGNRCLTYIHDTFPLDRREDLNWKGRVYIAPSFALAMRLGRRFFVNSRTTGAALRAHCAPDALVALLRPPARDVFGLQQSAGPAPYRAGQPLRLLAIGTIEPRKDYAASVSIVAALNAGGLPAELDIVGRLGWGRHPSLEPPPPFVRCHGYLADDRLRGLAEECHLLLSTSKAEGLGLPLLEVQHGGLPVVAPDSPVFEEVLAGSGLLVAPADAAAVAGSIGAWIAAGGLAAAQAASRCNVARWNRLAAADLERFRAFLSKGPAVYMDPVGVIEAGRS</sequence>
<accession>A0ABQ4RXC4</accession>
<dbReference type="Proteomes" id="UP001055125">
    <property type="component" value="Unassembled WGS sequence"/>
</dbReference>
<comment type="caution">
    <text evidence="2">The sequence shown here is derived from an EMBL/GenBank/DDBJ whole genome shotgun (WGS) entry which is preliminary data.</text>
</comment>
<keyword evidence="3" id="KW-1185">Reference proteome</keyword>
<name>A0ABQ4RXC4_9HYPH</name>
<reference evidence="2" key="1">
    <citation type="journal article" date="2021" name="Front. Microbiol.">
        <title>Comprehensive Comparative Genomics and Phenotyping of Methylobacterium Species.</title>
        <authorList>
            <person name="Alessa O."/>
            <person name="Ogura Y."/>
            <person name="Fujitani Y."/>
            <person name="Takami H."/>
            <person name="Hayashi T."/>
            <person name="Sahin N."/>
            <person name="Tani A."/>
        </authorList>
    </citation>
    <scope>NUCLEOTIDE SEQUENCE</scope>
    <source>
        <strain evidence="2">DSM 19015</strain>
    </source>
</reference>